<gene>
    <name evidence="3" type="ORF">SAMN05444370_103160</name>
</gene>
<name>A0A1H3YM39_9RHOB</name>
<sequence>MAVAVQKGSAVASWICVGLGLALGALTASGQAGAVMGAATAGADFTQNLSPGSWMAWTGAGALFFGVIAALLLAMIVWGAVAPETPRVGVLRIETTPGDRLFLSLLGSAFICLGWLALFGAPLWGGLSVSLLYAAAVFRWV</sequence>
<accession>A0A1H3YM39</accession>
<feature type="transmembrane region" description="Helical" evidence="1">
    <location>
        <begin position="59"/>
        <end position="81"/>
    </location>
</feature>
<keyword evidence="1" id="KW-0472">Membrane</keyword>
<feature type="chain" id="PRO_5011598676" evidence="2">
    <location>
        <begin position="35"/>
        <end position="141"/>
    </location>
</feature>
<dbReference type="EMBL" id="FNQM01000003">
    <property type="protein sequence ID" value="SEA12635.1"/>
    <property type="molecule type" value="Genomic_DNA"/>
</dbReference>
<keyword evidence="4" id="KW-1185">Reference proteome</keyword>
<dbReference type="Pfam" id="PF09928">
    <property type="entry name" value="DUF2160"/>
    <property type="match status" value="1"/>
</dbReference>
<protein>
    <submittedName>
        <fullName evidence="3">Predicted small integral membrane protein</fullName>
    </submittedName>
</protein>
<evidence type="ECO:0000256" key="1">
    <source>
        <dbReference type="SAM" id="Phobius"/>
    </source>
</evidence>
<dbReference type="AlphaFoldDB" id="A0A1H3YM39"/>
<organism evidence="3 4">
    <name type="scientific">Rubrimonas cliftonensis</name>
    <dbReference type="NCBI Taxonomy" id="89524"/>
    <lineage>
        <taxon>Bacteria</taxon>
        <taxon>Pseudomonadati</taxon>
        <taxon>Pseudomonadota</taxon>
        <taxon>Alphaproteobacteria</taxon>
        <taxon>Rhodobacterales</taxon>
        <taxon>Paracoccaceae</taxon>
        <taxon>Rubrimonas</taxon>
    </lineage>
</organism>
<keyword evidence="2" id="KW-0732">Signal</keyword>
<proteinExistence type="predicted"/>
<feature type="signal peptide" evidence="2">
    <location>
        <begin position="1"/>
        <end position="34"/>
    </location>
</feature>
<feature type="transmembrane region" description="Helical" evidence="1">
    <location>
        <begin position="101"/>
        <end position="117"/>
    </location>
</feature>
<keyword evidence="1" id="KW-1133">Transmembrane helix</keyword>
<dbReference type="RefSeq" id="WP_245730943.1">
    <property type="nucleotide sequence ID" value="NZ_FNQM01000003.1"/>
</dbReference>
<dbReference type="InterPro" id="IPR018678">
    <property type="entry name" value="DUF2160_TM"/>
</dbReference>
<keyword evidence="1" id="KW-0812">Transmembrane</keyword>
<evidence type="ECO:0000313" key="3">
    <source>
        <dbReference type="EMBL" id="SEA12635.1"/>
    </source>
</evidence>
<reference evidence="3 4" key="1">
    <citation type="submission" date="2016-10" db="EMBL/GenBank/DDBJ databases">
        <authorList>
            <person name="de Groot N.N."/>
        </authorList>
    </citation>
    <scope>NUCLEOTIDE SEQUENCE [LARGE SCALE GENOMIC DNA]</scope>
    <source>
        <strain evidence="3 4">DSM 15345</strain>
    </source>
</reference>
<dbReference type="Proteomes" id="UP000198703">
    <property type="component" value="Unassembled WGS sequence"/>
</dbReference>
<evidence type="ECO:0000313" key="4">
    <source>
        <dbReference type="Proteomes" id="UP000198703"/>
    </source>
</evidence>
<evidence type="ECO:0000256" key="2">
    <source>
        <dbReference type="SAM" id="SignalP"/>
    </source>
</evidence>
<dbReference type="STRING" id="89524.SAMN05444370_103160"/>